<dbReference type="CDD" id="cd00586">
    <property type="entry name" value="4HBT"/>
    <property type="match status" value="1"/>
</dbReference>
<organism evidence="1 2">
    <name type="scientific">Aliikangiella maris</name>
    <dbReference type="NCBI Taxonomy" id="3162458"/>
    <lineage>
        <taxon>Bacteria</taxon>
        <taxon>Pseudomonadati</taxon>
        <taxon>Pseudomonadota</taxon>
        <taxon>Gammaproteobacteria</taxon>
        <taxon>Oceanospirillales</taxon>
        <taxon>Pleioneaceae</taxon>
        <taxon>Aliikangiella</taxon>
    </lineage>
</organism>
<dbReference type="Pfam" id="PF13279">
    <property type="entry name" value="4HBT_2"/>
    <property type="match status" value="1"/>
</dbReference>
<proteinExistence type="predicted"/>
<evidence type="ECO:0000313" key="2">
    <source>
        <dbReference type="Proteomes" id="UP001548189"/>
    </source>
</evidence>
<dbReference type="InterPro" id="IPR050563">
    <property type="entry name" value="4-hydroxybenzoyl-CoA_TE"/>
</dbReference>
<dbReference type="Proteomes" id="UP001548189">
    <property type="component" value="Unassembled WGS sequence"/>
</dbReference>
<reference evidence="1 2" key="1">
    <citation type="submission" date="2024-06" db="EMBL/GenBank/DDBJ databases">
        <authorList>
            <person name="Li F."/>
        </authorList>
    </citation>
    <scope>NUCLEOTIDE SEQUENCE [LARGE SCALE GENOMIC DNA]</scope>
    <source>
        <strain evidence="1 2">GXAS 311</strain>
    </source>
</reference>
<keyword evidence="2" id="KW-1185">Reference proteome</keyword>
<name>A0ABV2BNQ2_9GAMM</name>
<protein>
    <submittedName>
        <fullName evidence="1">Thioesterase family protein</fullName>
        <ecNumber evidence="1">3.1.2.-</ecNumber>
    </submittedName>
</protein>
<dbReference type="SUPFAM" id="SSF54637">
    <property type="entry name" value="Thioesterase/thiol ester dehydrase-isomerase"/>
    <property type="match status" value="1"/>
</dbReference>
<sequence length="164" mass="18965">MVNKPDSDNTESMTVKSKKIVERKALNIDAMDFQITQAIDWGDMDAFQHVNNVVYFRYFENVRIAYFEEIGMNQYMQQHQVGPILGTTECQYLAPLTYPDEVRIYTQVTAIREKRFTMQYFIHSQKLNQLAAQGSGEIVFFDYNLGKTCKIPDVLVSKLAANLN</sequence>
<dbReference type="PANTHER" id="PTHR31793:SF27">
    <property type="entry name" value="NOVEL THIOESTERASE SUPERFAMILY DOMAIN AND SAPOSIN A-TYPE DOMAIN CONTAINING PROTEIN (0610012H03RIK)"/>
    <property type="match status" value="1"/>
</dbReference>
<dbReference type="InterPro" id="IPR029069">
    <property type="entry name" value="HotDog_dom_sf"/>
</dbReference>
<accession>A0ABV2BNQ2</accession>
<dbReference type="EC" id="3.1.2.-" evidence="1"/>
<comment type="caution">
    <text evidence="1">The sequence shown here is derived from an EMBL/GenBank/DDBJ whole genome shotgun (WGS) entry which is preliminary data.</text>
</comment>
<gene>
    <name evidence="1" type="ORF">ABVT43_00395</name>
</gene>
<evidence type="ECO:0000313" key="1">
    <source>
        <dbReference type="EMBL" id="MET1253575.1"/>
    </source>
</evidence>
<dbReference type="PANTHER" id="PTHR31793">
    <property type="entry name" value="4-HYDROXYBENZOYL-COA THIOESTERASE FAMILY MEMBER"/>
    <property type="match status" value="1"/>
</dbReference>
<dbReference type="Gene3D" id="3.10.129.10">
    <property type="entry name" value="Hotdog Thioesterase"/>
    <property type="match status" value="1"/>
</dbReference>
<dbReference type="GO" id="GO:0016787">
    <property type="term" value="F:hydrolase activity"/>
    <property type="evidence" value="ECO:0007669"/>
    <property type="project" value="UniProtKB-KW"/>
</dbReference>
<keyword evidence="1" id="KW-0378">Hydrolase</keyword>
<dbReference type="EMBL" id="JBEVCJ010000001">
    <property type="protein sequence ID" value="MET1253575.1"/>
    <property type="molecule type" value="Genomic_DNA"/>
</dbReference>